<feature type="compositionally biased region" description="Basic residues" evidence="1">
    <location>
        <begin position="190"/>
        <end position="202"/>
    </location>
</feature>
<name>A0ABQ2A9M1_9BACT</name>
<evidence type="ECO:0000313" key="3">
    <source>
        <dbReference type="Proteomes" id="UP000637774"/>
    </source>
</evidence>
<dbReference type="EMBL" id="BMGY01000034">
    <property type="protein sequence ID" value="GGH88702.1"/>
    <property type="molecule type" value="Genomic_DNA"/>
</dbReference>
<comment type="caution">
    <text evidence="2">The sequence shown here is derived from an EMBL/GenBank/DDBJ whole genome shotgun (WGS) entry which is preliminary data.</text>
</comment>
<evidence type="ECO:0008006" key="4">
    <source>
        <dbReference type="Google" id="ProtNLM"/>
    </source>
</evidence>
<organism evidence="2 3">
    <name type="scientific">Hymenobacter frigidus</name>
    <dbReference type="NCBI Taxonomy" id="1524095"/>
    <lineage>
        <taxon>Bacteria</taxon>
        <taxon>Pseudomonadati</taxon>
        <taxon>Bacteroidota</taxon>
        <taxon>Cytophagia</taxon>
        <taxon>Cytophagales</taxon>
        <taxon>Hymenobacteraceae</taxon>
        <taxon>Hymenobacter</taxon>
    </lineage>
</organism>
<protein>
    <recommendedName>
        <fullName evidence="4">RadC-like JAB domain-containing protein</fullName>
    </recommendedName>
</protein>
<gene>
    <name evidence="2" type="ORF">GCM10011495_30580</name>
</gene>
<proteinExistence type="predicted"/>
<dbReference type="Proteomes" id="UP000637774">
    <property type="component" value="Unassembled WGS sequence"/>
</dbReference>
<sequence length="214" mass="23568">MMLDNELLTQAEYDERRNAILASLLSSRAQVTVVNQKERHSELAEESCRSHPRRPLARARFLGKLGMTFFFIRLLVRGHLRGLSTDYFTQCTTAADTTLLLRAEALLRQARTQFPDSVLNHDNLNLSENFGSRPSLALLGKELYRLISAANGTALVIVDHSCGAADLGGNTISTKLEISPVGGRGNTNTYKRHPAPARKKKVAAPLQSCPAAER</sequence>
<reference evidence="3" key="1">
    <citation type="journal article" date="2019" name="Int. J. Syst. Evol. Microbiol.">
        <title>The Global Catalogue of Microorganisms (GCM) 10K type strain sequencing project: providing services to taxonomists for standard genome sequencing and annotation.</title>
        <authorList>
            <consortium name="The Broad Institute Genomics Platform"/>
            <consortium name="The Broad Institute Genome Sequencing Center for Infectious Disease"/>
            <person name="Wu L."/>
            <person name="Ma J."/>
        </authorList>
    </citation>
    <scope>NUCLEOTIDE SEQUENCE [LARGE SCALE GENOMIC DNA]</scope>
    <source>
        <strain evidence="3">CGMCC 1.14966</strain>
    </source>
</reference>
<dbReference type="RefSeq" id="WP_188562964.1">
    <property type="nucleotide sequence ID" value="NZ_BMGY01000034.1"/>
</dbReference>
<evidence type="ECO:0000313" key="2">
    <source>
        <dbReference type="EMBL" id="GGH88702.1"/>
    </source>
</evidence>
<feature type="region of interest" description="Disordered" evidence="1">
    <location>
        <begin position="180"/>
        <end position="214"/>
    </location>
</feature>
<evidence type="ECO:0000256" key="1">
    <source>
        <dbReference type="SAM" id="MobiDB-lite"/>
    </source>
</evidence>
<accession>A0ABQ2A9M1</accession>
<keyword evidence="3" id="KW-1185">Reference proteome</keyword>